<reference evidence="2" key="1">
    <citation type="journal article" date="2020" name="Stud. Mycol.">
        <title>101 Dothideomycetes genomes: a test case for predicting lifestyles and emergence of pathogens.</title>
        <authorList>
            <person name="Haridas S."/>
            <person name="Albert R."/>
            <person name="Binder M."/>
            <person name="Bloem J."/>
            <person name="Labutti K."/>
            <person name="Salamov A."/>
            <person name="Andreopoulos B."/>
            <person name="Baker S."/>
            <person name="Barry K."/>
            <person name="Bills G."/>
            <person name="Bluhm B."/>
            <person name="Cannon C."/>
            <person name="Castanera R."/>
            <person name="Culley D."/>
            <person name="Daum C."/>
            <person name="Ezra D."/>
            <person name="Gonzalez J."/>
            <person name="Henrissat B."/>
            <person name="Kuo A."/>
            <person name="Liang C."/>
            <person name="Lipzen A."/>
            <person name="Lutzoni F."/>
            <person name="Magnuson J."/>
            <person name="Mondo S."/>
            <person name="Nolan M."/>
            <person name="Ohm R."/>
            <person name="Pangilinan J."/>
            <person name="Park H.-J."/>
            <person name="Ramirez L."/>
            <person name="Alfaro M."/>
            <person name="Sun H."/>
            <person name="Tritt A."/>
            <person name="Yoshinaga Y."/>
            <person name="Zwiers L.-H."/>
            <person name="Turgeon B."/>
            <person name="Goodwin S."/>
            <person name="Spatafora J."/>
            <person name="Crous P."/>
            <person name="Grigoriev I."/>
        </authorList>
    </citation>
    <scope>NUCLEOTIDE SEQUENCE</scope>
    <source>
        <strain evidence="2">CBS 161.51</strain>
    </source>
</reference>
<protein>
    <submittedName>
        <fullName evidence="2">Uncharacterized protein</fullName>
    </submittedName>
</protein>
<evidence type="ECO:0000313" key="3">
    <source>
        <dbReference type="Proteomes" id="UP000800038"/>
    </source>
</evidence>
<sequence>MSIDLGLDRRPRAKTSSISLRCLPAISPVALVPSSVHVLRYSPLSFTAFWMSSPLPIACIAITPKILAVSAIGSAILLTARSTRHAHLPTFSAYRKRSGDRLRGYNRVCVSKMSDCKQRTGIKGQETEEGWHILS</sequence>
<keyword evidence="3" id="KW-1185">Reference proteome</keyword>
<proteinExistence type="predicted"/>
<keyword evidence="1" id="KW-1133">Transmembrane helix</keyword>
<feature type="transmembrane region" description="Helical" evidence="1">
    <location>
        <begin position="20"/>
        <end position="43"/>
    </location>
</feature>
<evidence type="ECO:0000256" key="1">
    <source>
        <dbReference type="SAM" id="Phobius"/>
    </source>
</evidence>
<gene>
    <name evidence="2" type="ORF">EJ02DRAFT_99488</name>
</gene>
<organism evidence="2 3">
    <name type="scientific">Clathrospora elynae</name>
    <dbReference type="NCBI Taxonomy" id="706981"/>
    <lineage>
        <taxon>Eukaryota</taxon>
        <taxon>Fungi</taxon>
        <taxon>Dikarya</taxon>
        <taxon>Ascomycota</taxon>
        <taxon>Pezizomycotina</taxon>
        <taxon>Dothideomycetes</taxon>
        <taxon>Pleosporomycetidae</taxon>
        <taxon>Pleosporales</taxon>
        <taxon>Diademaceae</taxon>
        <taxon>Clathrospora</taxon>
    </lineage>
</organism>
<evidence type="ECO:0000313" key="2">
    <source>
        <dbReference type="EMBL" id="KAF1944371.1"/>
    </source>
</evidence>
<feature type="transmembrane region" description="Helical" evidence="1">
    <location>
        <begin position="55"/>
        <end position="78"/>
    </location>
</feature>
<dbReference type="Proteomes" id="UP000800038">
    <property type="component" value="Unassembled WGS sequence"/>
</dbReference>
<keyword evidence="1" id="KW-0812">Transmembrane</keyword>
<accession>A0A6A5SV64</accession>
<dbReference type="AlphaFoldDB" id="A0A6A5SV64"/>
<keyword evidence="1" id="KW-0472">Membrane</keyword>
<dbReference type="EMBL" id="ML976017">
    <property type="protein sequence ID" value="KAF1944371.1"/>
    <property type="molecule type" value="Genomic_DNA"/>
</dbReference>
<name>A0A6A5SV64_9PLEO</name>